<evidence type="ECO:0008006" key="3">
    <source>
        <dbReference type="Google" id="ProtNLM"/>
    </source>
</evidence>
<evidence type="ECO:0000313" key="1">
    <source>
        <dbReference type="EMBL" id="TCC10898.1"/>
    </source>
</evidence>
<dbReference type="EMBL" id="SJJZ01000001">
    <property type="protein sequence ID" value="TCC10898.1"/>
    <property type="molecule type" value="Genomic_DNA"/>
</dbReference>
<organism evidence="1 2">
    <name type="scientific">Kribbella soli</name>
    <dbReference type="NCBI Taxonomy" id="1124743"/>
    <lineage>
        <taxon>Bacteria</taxon>
        <taxon>Bacillati</taxon>
        <taxon>Actinomycetota</taxon>
        <taxon>Actinomycetes</taxon>
        <taxon>Propionibacteriales</taxon>
        <taxon>Kribbellaceae</taxon>
        <taxon>Kribbella</taxon>
    </lineage>
</organism>
<protein>
    <recommendedName>
        <fullName evidence="3">ATP-binding protein</fullName>
    </recommendedName>
</protein>
<comment type="caution">
    <text evidence="1">The sequence shown here is derived from an EMBL/GenBank/DDBJ whole genome shotgun (WGS) entry which is preliminary data.</text>
</comment>
<proteinExistence type="predicted"/>
<sequence length="676" mass="75389">MMGFTVQSYPRYVAHVTTAGSPNGRPAAKGPASLDEHELVERLEDYGEDDEPLETTLKTDARVIARVTDGIYRQPGSALRELISNAYDADASRVMIRTDRPRFARMSIEDDGVGMSPKALAHLLHHIGGSAKRTASGAELGITSSSDPNSSPGGRPLIGKIGIGLFSVAQLTQSFQIITKVEGDPYRTIARVVLKQYSDVPLSEEDEEQEYEAGQVRLWREPAMDESAQGTTIILDAVRPQTVDTLRSKALWEAVYPPDNNDEEEAGIVARIPAPRFNVGVVQADSSDKLRGSEETYDRLPWTAEDKPLTAFRKLVDAVWQSQREGNPNPRVSSLFDYYLNMVWQLSLWVPLPYVESHPFDVTCGRDVTVLKITNLTGQPTELIEGSNLRIEGKLGNTVESPSDFVVVIDDLELRRPIDVTQRGHTYGAMSTPLLFGAEFRENFESYQREISGGPLAFQAYILWAPKIVPTEHQGVLVRVHDASGTLFDETFMRFPVRETRRLQQISCEIFIVEGFDGALNIDRESFNFSHPHVVLLTKWLHGALKRVIAEQKRRASAALRDRRADSAARTQDAAERIVNAVWNARTDDSGTDPPTIVFSDDESAQTNDNQYLFNRKAVIGEFSGPLARDRQAALERELEQIAQVLAAYGLLDQLPNQDIERLLGSIRQILQVYDQ</sequence>
<dbReference type="OrthoDB" id="5096633at2"/>
<accession>A0A4R0HL02</accession>
<evidence type="ECO:0000313" key="2">
    <source>
        <dbReference type="Proteomes" id="UP000292346"/>
    </source>
</evidence>
<reference evidence="1 2" key="1">
    <citation type="submission" date="2019-02" db="EMBL/GenBank/DDBJ databases">
        <title>Kribbella capetownensis sp. nov. and Kribbella speibonae sp. nov., isolated from soil.</title>
        <authorList>
            <person name="Curtis S.M."/>
            <person name="Norton I."/>
            <person name="Everest G.J."/>
            <person name="Meyers P.R."/>
        </authorList>
    </citation>
    <scope>NUCLEOTIDE SEQUENCE [LARGE SCALE GENOMIC DNA]</scope>
    <source>
        <strain evidence="1 2">KCTC 29219</strain>
    </source>
</reference>
<gene>
    <name evidence="1" type="ORF">E0H45_06235</name>
</gene>
<dbReference type="AlphaFoldDB" id="A0A4R0HL02"/>
<name>A0A4R0HL02_9ACTN</name>
<dbReference type="InterPro" id="IPR036890">
    <property type="entry name" value="HATPase_C_sf"/>
</dbReference>
<dbReference type="SUPFAM" id="SSF55874">
    <property type="entry name" value="ATPase domain of HSP90 chaperone/DNA topoisomerase II/histidine kinase"/>
    <property type="match status" value="1"/>
</dbReference>
<dbReference type="Gene3D" id="3.30.565.10">
    <property type="entry name" value="Histidine kinase-like ATPase, C-terminal domain"/>
    <property type="match status" value="1"/>
</dbReference>
<keyword evidence="2" id="KW-1185">Reference proteome</keyword>
<dbReference type="Proteomes" id="UP000292346">
    <property type="component" value="Unassembled WGS sequence"/>
</dbReference>
<dbReference type="Pfam" id="PF13589">
    <property type="entry name" value="HATPase_c_3"/>
    <property type="match status" value="1"/>
</dbReference>